<dbReference type="OrthoDB" id="6359816at2759"/>
<evidence type="ECO:0000256" key="6">
    <source>
        <dbReference type="SAM" id="Coils"/>
    </source>
</evidence>
<dbReference type="InterPro" id="IPR013087">
    <property type="entry name" value="Znf_C2H2_type"/>
</dbReference>
<feature type="compositionally biased region" description="Low complexity" evidence="7">
    <location>
        <begin position="433"/>
        <end position="452"/>
    </location>
</feature>
<dbReference type="GO" id="GO:0005634">
    <property type="term" value="C:nucleus"/>
    <property type="evidence" value="ECO:0007669"/>
    <property type="project" value="TreeGrafter"/>
</dbReference>
<dbReference type="PANTHER" id="PTHR24408:SF47">
    <property type="entry name" value="ZINC FINGER PROTEIN HAM-2"/>
    <property type="match status" value="1"/>
</dbReference>
<dbReference type="EMBL" id="CAJFDI010000003">
    <property type="protein sequence ID" value="CAD5223290.1"/>
    <property type="molecule type" value="Genomic_DNA"/>
</dbReference>
<dbReference type="PANTHER" id="PTHR24408">
    <property type="entry name" value="ZINC FINGER PROTEIN"/>
    <property type="match status" value="1"/>
</dbReference>
<feature type="compositionally biased region" description="Basic and acidic residues" evidence="7">
    <location>
        <begin position="399"/>
        <end position="410"/>
    </location>
</feature>
<evidence type="ECO:0000256" key="1">
    <source>
        <dbReference type="ARBA" id="ARBA00022723"/>
    </source>
</evidence>
<sequence>MAQFGFKESELFAAFAKFANPASGDENQETFSRSLSPELRPEDLKMEMDENENCNNEMKFDDNLTAELFKSVGQVDGSSTPGKSNGYRAELKRPDLKGQFRCTICNKVFCHSSSLSRHRMQAHFKSYTCTLCSKEITSNETLRAHMLKQHQISRMFMCRCCNWAFPDKTSLHMHMQGKSEGASKSLNVPVIGKGIPPISSPPTQPLNFSNDELFNNVLAAQLNNPQLRNAFPALNPMNLAGMGLNPTVSTSFASSVIKPGITSPLTPSSTASGASCENPQSSLFPQLSMMPRDNADLFSKLRDRLFLNNLWLPGGNLMNMAQFAAHNTTEGTEGNSEENVFNIFSNPNVFATQPDQMAAKALSTSQQQALQTLMQQFMQKSEKPDVNDSNNNDTNNNVDNEKDVEVKVESEPEEPAAPSLEIQEDHSSHQPFSAGASPTNSNSSASPSNNSSCFDCQVAKTKLMELSLEIQKIRQQKTQADQELSEKNEALARRLTEIRARLAKFMEEPEAANNSDFVREIMRFTMLQ</sequence>
<keyword evidence="4" id="KW-0862">Zinc</keyword>
<evidence type="ECO:0000313" key="9">
    <source>
        <dbReference type="EMBL" id="CAD5223290.1"/>
    </source>
</evidence>
<dbReference type="EMBL" id="CAJFCV020000003">
    <property type="protein sequence ID" value="CAG9112026.1"/>
    <property type="molecule type" value="Genomic_DNA"/>
</dbReference>
<dbReference type="Pfam" id="PF00096">
    <property type="entry name" value="zf-C2H2"/>
    <property type="match status" value="2"/>
</dbReference>
<gene>
    <name evidence="9" type="ORF">BXYJ_LOCUS7905</name>
</gene>
<dbReference type="Gene3D" id="3.30.160.60">
    <property type="entry name" value="Classic Zinc Finger"/>
    <property type="match status" value="1"/>
</dbReference>
<dbReference type="PROSITE" id="PS50157">
    <property type="entry name" value="ZINC_FINGER_C2H2_2"/>
    <property type="match status" value="2"/>
</dbReference>
<keyword evidence="3 5" id="KW-0863">Zinc-finger</keyword>
<keyword evidence="2" id="KW-0677">Repeat</keyword>
<evidence type="ECO:0000256" key="7">
    <source>
        <dbReference type="SAM" id="MobiDB-lite"/>
    </source>
</evidence>
<evidence type="ECO:0000313" key="10">
    <source>
        <dbReference type="Proteomes" id="UP000659654"/>
    </source>
</evidence>
<evidence type="ECO:0000256" key="4">
    <source>
        <dbReference type="ARBA" id="ARBA00022833"/>
    </source>
</evidence>
<dbReference type="GO" id="GO:0008270">
    <property type="term" value="F:zinc ion binding"/>
    <property type="evidence" value="ECO:0007669"/>
    <property type="project" value="UniProtKB-KW"/>
</dbReference>
<reference evidence="9" key="1">
    <citation type="submission" date="2020-09" db="EMBL/GenBank/DDBJ databases">
        <authorList>
            <person name="Kikuchi T."/>
        </authorList>
    </citation>
    <scope>NUCLEOTIDE SEQUENCE</scope>
    <source>
        <strain evidence="9">Ka4C1</strain>
    </source>
</reference>
<accession>A0A7I8WFL5</accession>
<protein>
    <submittedName>
        <fullName evidence="9">(pine wood nematode) hypothetical protein</fullName>
    </submittedName>
</protein>
<dbReference type="PROSITE" id="PS00028">
    <property type="entry name" value="ZINC_FINGER_C2H2_1"/>
    <property type="match status" value="2"/>
</dbReference>
<dbReference type="SMART" id="SM00355">
    <property type="entry name" value="ZnF_C2H2"/>
    <property type="match status" value="3"/>
</dbReference>
<organism evidence="9 10">
    <name type="scientific">Bursaphelenchus xylophilus</name>
    <name type="common">Pinewood nematode worm</name>
    <name type="synonym">Aphelenchoides xylophilus</name>
    <dbReference type="NCBI Taxonomy" id="6326"/>
    <lineage>
        <taxon>Eukaryota</taxon>
        <taxon>Metazoa</taxon>
        <taxon>Ecdysozoa</taxon>
        <taxon>Nematoda</taxon>
        <taxon>Chromadorea</taxon>
        <taxon>Rhabditida</taxon>
        <taxon>Tylenchina</taxon>
        <taxon>Tylenchomorpha</taxon>
        <taxon>Aphelenchoidea</taxon>
        <taxon>Aphelenchoididae</taxon>
        <taxon>Bursaphelenchus</taxon>
    </lineage>
</organism>
<proteinExistence type="predicted"/>
<dbReference type="AlphaFoldDB" id="A0A7I8WFL5"/>
<evidence type="ECO:0000256" key="3">
    <source>
        <dbReference type="ARBA" id="ARBA00022771"/>
    </source>
</evidence>
<evidence type="ECO:0000256" key="5">
    <source>
        <dbReference type="PROSITE-ProRule" id="PRU00042"/>
    </source>
</evidence>
<dbReference type="Proteomes" id="UP000659654">
    <property type="component" value="Unassembled WGS sequence"/>
</dbReference>
<keyword evidence="1" id="KW-0479">Metal-binding</keyword>
<feature type="domain" description="C2H2-type" evidence="8">
    <location>
        <begin position="127"/>
        <end position="155"/>
    </location>
</feature>
<evidence type="ECO:0000259" key="8">
    <source>
        <dbReference type="PROSITE" id="PS50157"/>
    </source>
</evidence>
<keyword evidence="6" id="KW-0175">Coiled coil</keyword>
<evidence type="ECO:0000256" key="2">
    <source>
        <dbReference type="ARBA" id="ARBA00022737"/>
    </source>
</evidence>
<dbReference type="GO" id="GO:0043565">
    <property type="term" value="F:sequence-specific DNA binding"/>
    <property type="evidence" value="ECO:0007669"/>
    <property type="project" value="TreeGrafter"/>
</dbReference>
<feature type="coiled-coil region" evidence="6">
    <location>
        <begin position="456"/>
        <end position="508"/>
    </location>
</feature>
<dbReference type="SUPFAM" id="SSF57667">
    <property type="entry name" value="beta-beta-alpha zinc fingers"/>
    <property type="match status" value="2"/>
</dbReference>
<dbReference type="Proteomes" id="UP000582659">
    <property type="component" value="Unassembled WGS sequence"/>
</dbReference>
<feature type="domain" description="C2H2-type" evidence="8">
    <location>
        <begin position="100"/>
        <end position="128"/>
    </location>
</feature>
<dbReference type="GO" id="GO:0000981">
    <property type="term" value="F:DNA-binding transcription factor activity, RNA polymerase II-specific"/>
    <property type="evidence" value="ECO:0007669"/>
    <property type="project" value="TreeGrafter"/>
</dbReference>
<comment type="caution">
    <text evidence="9">The sequence shown here is derived from an EMBL/GenBank/DDBJ whole genome shotgun (WGS) entry which is preliminary data.</text>
</comment>
<keyword evidence="10" id="KW-1185">Reference proteome</keyword>
<name>A0A7I8WFL5_BURXY</name>
<dbReference type="InterPro" id="IPR036236">
    <property type="entry name" value="Znf_C2H2_sf"/>
</dbReference>
<feature type="compositionally biased region" description="Low complexity" evidence="7">
    <location>
        <begin position="387"/>
        <end position="398"/>
    </location>
</feature>
<feature type="region of interest" description="Disordered" evidence="7">
    <location>
        <begin position="379"/>
        <end position="452"/>
    </location>
</feature>